<sequence>MSTPAGARKQAICLTESQGNGIIGAKVACANKKEADRLQSSKPEDETGQEDSAKAYLQYLQSVSVVSDRGGVLRYQGVETPQFATLDADISTAPADLALVGGPLVTIKFPQRLDLSSADQDNMMLQPSIAQGCYAEPKPFIQCAHFDHRTFGGVNALSFRVRRTLVTSLHVGL</sequence>
<protein>
    <submittedName>
        <fullName evidence="1">Uncharacterized protein</fullName>
    </submittedName>
</protein>
<comment type="caution">
    <text evidence="1">The sequence shown here is derived from an EMBL/GenBank/DDBJ whole genome shotgun (WGS) entry which is preliminary data.</text>
</comment>
<accession>A0ACB8UNE6</accession>
<dbReference type="EMBL" id="JALBCA010000139">
    <property type="protein sequence ID" value="KAI2382176.1"/>
    <property type="molecule type" value="Genomic_DNA"/>
</dbReference>
<name>A0ACB8UNE6_9EURO</name>
<organism evidence="1">
    <name type="scientific">Ophidiomyces ophidiicola</name>
    <dbReference type="NCBI Taxonomy" id="1387563"/>
    <lineage>
        <taxon>Eukaryota</taxon>
        <taxon>Fungi</taxon>
        <taxon>Dikarya</taxon>
        <taxon>Ascomycota</taxon>
        <taxon>Pezizomycotina</taxon>
        <taxon>Eurotiomycetes</taxon>
        <taxon>Eurotiomycetidae</taxon>
        <taxon>Onygenales</taxon>
        <taxon>Onygenaceae</taxon>
        <taxon>Ophidiomyces</taxon>
    </lineage>
</organism>
<gene>
    <name evidence="1" type="ORF">LOY88_006245</name>
</gene>
<evidence type="ECO:0000313" key="1">
    <source>
        <dbReference type="EMBL" id="KAI2382176.1"/>
    </source>
</evidence>
<reference evidence="1" key="1">
    <citation type="journal article" date="2022" name="bioRxiv">
        <title>Population genetic analysis of Ophidiomyces ophidiicola, the causative agent of snake fungal disease, indicates recent introductions to the USA.</title>
        <authorList>
            <person name="Ladner J.T."/>
            <person name="Palmer J.M."/>
            <person name="Ettinger C.L."/>
            <person name="Stajich J.E."/>
            <person name="Farrell T.M."/>
            <person name="Glorioso B.M."/>
            <person name="Lawson B."/>
            <person name="Price S.J."/>
            <person name="Stengle A.G."/>
            <person name="Grear D.A."/>
            <person name="Lorch J.M."/>
        </authorList>
    </citation>
    <scope>NUCLEOTIDE SEQUENCE</scope>
    <source>
        <strain evidence="1">NWHC 24266-5</strain>
    </source>
</reference>
<proteinExistence type="predicted"/>